<dbReference type="Proteomes" id="UP000678393">
    <property type="component" value="Unassembled WGS sequence"/>
</dbReference>
<dbReference type="EMBL" id="CAJHNH020001231">
    <property type="protein sequence ID" value="CAG5122133.1"/>
    <property type="molecule type" value="Genomic_DNA"/>
</dbReference>
<proteinExistence type="predicted"/>
<dbReference type="OrthoDB" id="6200201at2759"/>
<organism evidence="1 2">
    <name type="scientific">Candidula unifasciata</name>
    <dbReference type="NCBI Taxonomy" id="100452"/>
    <lineage>
        <taxon>Eukaryota</taxon>
        <taxon>Metazoa</taxon>
        <taxon>Spiralia</taxon>
        <taxon>Lophotrochozoa</taxon>
        <taxon>Mollusca</taxon>
        <taxon>Gastropoda</taxon>
        <taxon>Heterobranchia</taxon>
        <taxon>Euthyneura</taxon>
        <taxon>Panpulmonata</taxon>
        <taxon>Eupulmonata</taxon>
        <taxon>Stylommatophora</taxon>
        <taxon>Helicina</taxon>
        <taxon>Helicoidea</taxon>
        <taxon>Geomitridae</taxon>
        <taxon>Candidula</taxon>
    </lineage>
</organism>
<dbReference type="AlphaFoldDB" id="A0A8S3YY93"/>
<name>A0A8S3YY93_9EUPU</name>
<feature type="non-terminal residue" evidence="1">
    <location>
        <position position="71"/>
    </location>
</feature>
<reference evidence="1" key="1">
    <citation type="submission" date="2021-04" db="EMBL/GenBank/DDBJ databases">
        <authorList>
            <consortium name="Molecular Ecology Group"/>
        </authorList>
    </citation>
    <scope>NUCLEOTIDE SEQUENCE</scope>
</reference>
<sequence length="71" mass="7741">LSVADLGNLVTMVWMCICFTPAFIDADLPFDTTDLAYLVSAIPHFAFTRVSSSITAFISLERCLSIVAPLK</sequence>
<protein>
    <submittedName>
        <fullName evidence="1">Uncharacterized protein</fullName>
    </submittedName>
</protein>
<evidence type="ECO:0000313" key="2">
    <source>
        <dbReference type="Proteomes" id="UP000678393"/>
    </source>
</evidence>
<feature type="non-terminal residue" evidence="1">
    <location>
        <position position="1"/>
    </location>
</feature>
<evidence type="ECO:0000313" key="1">
    <source>
        <dbReference type="EMBL" id="CAG5122133.1"/>
    </source>
</evidence>
<gene>
    <name evidence="1" type="ORF">CUNI_LOCUS7691</name>
</gene>
<comment type="caution">
    <text evidence="1">The sequence shown here is derived from an EMBL/GenBank/DDBJ whole genome shotgun (WGS) entry which is preliminary data.</text>
</comment>
<accession>A0A8S3YY93</accession>
<keyword evidence="2" id="KW-1185">Reference proteome</keyword>